<dbReference type="InterPro" id="IPR025447">
    <property type="entry name" value="DUF4192"/>
</dbReference>
<dbReference type="Pfam" id="PF13830">
    <property type="entry name" value="DUF4192"/>
    <property type="match status" value="1"/>
</dbReference>
<dbReference type="RefSeq" id="WP_284250289.1">
    <property type="nucleotide sequence ID" value="NZ_BSUM01000001.1"/>
</dbReference>
<dbReference type="EMBL" id="BSUM01000001">
    <property type="protein sequence ID" value="GMA31469.1"/>
    <property type="molecule type" value="Genomic_DNA"/>
</dbReference>
<proteinExistence type="predicted"/>
<protein>
    <recommendedName>
        <fullName evidence="3">DUF4192 domain-containing protein</fullName>
    </recommendedName>
</protein>
<name>A0AA37XE06_9MICO</name>
<reference evidence="1" key="1">
    <citation type="journal article" date="2014" name="Int. J. Syst. Evol. Microbiol.">
        <title>Complete genome sequence of Corynebacterium casei LMG S-19264T (=DSM 44701T), isolated from a smear-ripened cheese.</title>
        <authorList>
            <consortium name="US DOE Joint Genome Institute (JGI-PGF)"/>
            <person name="Walter F."/>
            <person name="Albersmeier A."/>
            <person name="Kalinowski J."/>
            <person name="Ruckert C."/>
        </authorList>
    </citation>
    <scope>NUCLEOTIDE SEQUENCE</scope>
    <source>
        <strain evidence="1">NBRC 112290</strain>
    </source>
</reference>
<evidence type="ECO:0008006" key="3">
    <source>
        <dbReference type="Google" id="ProtNLM"/>
    </source>
</evidence>
<dbReference type="Proteomes" id="UP001157161">
    <property type="component" value="Unassembled WGS sequence"/>
</dbReference>
<dbReference type="AlphaFoldDB" id="A0AA37XE06"/>
<gene>
    <name evidence="1" type="ORF">GCM10025875_14610</name>
</gene>
<organism evidence="1 2">
    <name type="scientific">Litorihabitans aurantiacus</name>
    <dbReference type="NCBI Taxonomy" id="1930061"/>
    <lineage>
        <taxon>Bacteria</taxon>
        <taxon>Bacillati</taxon>
        <taxon>Actinomycetota</taxon>
        <taxon>Actinomycetes</taxon>
        <taxon>Micrococcales</taxon>
        <taxon>Beutenbergiaceae</taxon>
        <taxon>Litorihabitans</taxon>
    </lineage>
</organism>
<accession>A0AA37XE06</accession>
<sequence length="382" mass="40669">MSAQPVPPAAAPEPPLVRVSEGREVLAYVPHALGFTPETSLVAVSLRPPRGRIGLVARVDLDDLTGPQGRSVAHGLARHLDDDGAAGLFVVVYVPGSLARARHLAAVRRAVDALEAAADVPVRDAFVVAQDGYASLRCRDERCCPARGRPLSDLTATQIGAAMIMAGSAPVARREDLRIGVSQDAAARAAFDRAVRAERVRRVRARGTAREPGWRRDRARTCLEVLDAGTGPDRGPSPEELGRLSEALSDLLLRDLVVAAVLTGHRPDLSGASTTHRVRDDLEEAVGRMFDPGGPPPDRDRTDAARAVVAAAARLASDRPRARLLGVLAWISWWCGDGAQAQVMTRDALALDDSERLALLTSAALERGVAPAWVGGRPQPRR</sequence>
<keyword evidence="2" id="KW-1185">Reference proteome</keyword>
<comment type="caution">
    <text evidence="1">The sequence shown here is derived from an EMBL/GenBank/DDBJ whole genome shotgun (WGS) entry which is preliminary data.</text>
</comment>
<evidence type="ECO:0000313" key="2">
    <source>
        <dbReference type="Proteomes" id="UP001157161"/>
    </source>
</evidence>
<reference evidence="1" key="2">
    <citation type="submission" date="2023-02" db="EMBL/GenBank/DDBJ databases">
        <authorList>
            <person name="Sun Q."/>
            <person name="Mori K."/>
        </authorList>
    </citation>
    <scope>NUCLEOTIDE SEQUENCE</scope>
    <source>
        <strain evidence="1">NBRC 112290</strain>
    </source>
</reference>
<evidence type="ECO:0000313" key="1">
    <source>
        <dbReference type="EMBL" id="GMA31469.1"/>
    </source>
</evidence>